<comment type="caution">
    <text evidence="1">The sequence shown here is derived from an EMBL/GenBank/DDBJ whole genome shotgun (WGS) entry which is preliminary data.</text>
</comment>
<gene>
    <name evidence="1" type="ORF">QAD02_007383</name>
</gene>
<reference evidence="1" key="1">
    <citation type="submission" date="2023-04" db="EMBL/GenBank/DDBJ databases">
        <title>A chromosome-level genome assembly of the parasitoid wasp Eretmocerus hayati.</title>
        <authorList>
            <person name="Zhong Y."/>
            <person name="Liu S."/>
            <person name="Liu Y."/>
        </authorList>
    </citation>
    <scope>NUCLEOTIDE SEQUENCE</scope>
    <source>
        <strain evidence="1">ZJU_SS_LIU_2023</strain>
    </source>
</reference>
<dbReference type="EMBL" id="CM056744">
    <property type="protein sequence ID" value="KAJ8665721.1"/>
    <property type="molecule type" value="Genomic_DNA"/>
</dbReference>
<accession>A0ACC2N3S9</accession>
<dbReference type="Proteomes" id="UP001239111">
    <property type="component" value="Chromosome 4"/>
</dbReference>
<organism evidence="1 2">
    <name type="scientific">Eretmocerus hayati</name>
    <dbReference type="NCBI Taxonomy" id="131215"/>
    <lineage>
        <taxon>Eukaryota</taxon>
        <taxon>Metazoa</taxon>
        <taxon>Ecdysozoa</taxon>
        <taxon>Arthropoda</taxon>
        <taxon>Hexapoda</taxon>
        <taxon>Insecta</taxon>
        <taxon>Pterygota</taxon>
        <taxon>Neoptera</taxon>
        <taxon>Endopterygota</taxon>
        <taxon>Hymenoptera</taxon>
        <taxon>Apocrita</taxon>
        <taxon>Proctotrupomorpha</taxon>
        <taxon>Chalcidoidea</taxon>
        <taxon>Aphelinidae</taxon>
        <taxon>Aphelininae</taxon>
        <taxon>Eretmocerus</taxon>
    </lineage>
</organism>
<keyword evidence="2" id="KW-1185">Reference proteome</keyword>
<sequence length="452" mass="52886">MFSTDTSPTSSPKFPRRRVASLGANSKDILSYMQVKTNGKRKDQERSPENKADTIVRKKFIVKTNTGRETAPEKDIHKDQEQTEEVQQKDMKDMDELRKLISSMHEDMKNMEGKMMGRMDTLIRELKTENDRRAEELDKRITNLEMKERERGDTQKEIEERLEHSEGFLPEEGGTVPTGAQQAQVNPEWRELKRRLEENERRARRNNLIIIGKKMEQTRLKERVEQWLEEQLQVTCKINRAWKIRSPKEEMIGIECENSEKWKEIMTNKSKLKETDVFIEKDLTWQEREIRRKLVGFAKEQASKGKKTLKVREDEARGGEYYASRKEYRKLIEKKKREEGERQIEEMLKDKSEKKFWKMINGKKKKREGLDKNITKEEWMAHFKEQFRGQDEKPKKSQTTGKRRWTSAVAGVAAGVMASGAASARANAADACCRACCHACHVVRCARVTIKG</sequence>
<evidence type="ECO:0000313" key="2">
    <source>
        <dbReference type="Proteomes" id="UP001239111"/>
    </source>
</evidence>
<protein>
    <submittedName>
        <fullName evidence="1">Uncharacterized protein</fullName>
    </submittedName>
</protein>
<name>A0ACC2N3S9_9HYME</name>
<proteinExistence type="predicted"/>
<evidence type="ECO:0000313" key="1">
    <source>
        <dbReference type="EMBL" id="KAJ8665721.1"/>
    </source>
</evidence>